<dbReference type="EMBL" id="CP002831">
    <property type="protein sequence ID" value="AFC26428.1"/>
    <property type="molecule type" value="Genomic_DNA"/>
</dbReference>
<dbReference type="Proteomes" id="UP000007519">
    <property type="component" value="Chromosome"/>
</dbReference>
<proteinExistence type="predicted"/>
<evidence type="ECO:0000313" key="3">
    <source>
        <dbReference type="EMBL" id="AFC26428.1"/>
    </source>
</evidence>
<organism evidence="3 4">
    <name type="scientific">Saprospira grandis (strain Lewin)</name>
    <dbReference type="NCBI Taxonomy" id="984262"/>
    <lineage>
        <taxon>Bacteria</taxon>
        <taxon>Pseudomonadati</taxon>
        <taxon>Bacteroidota</taxon>
        <taxon>Saprospiria</taxon>
        <taxon>Saprospirales</taxon>
        <taxon>Saprospiraceae</taxon>
        <taxon>Saprospira</taxon>
    </lineage>
</organism>
<keyword evidence="1" id="KW-0472">Membrane</keyword>
<dbReference type="HOGENOM" id="CLU_283261_0_0_10"/>
<dbReference type="eggNOG" id="COG1520">
    <property type="taxonomic scope" value="Bacteria"/>
</dbReference>
<dbReference type="eggNOG" id="COG3420">
    <property type="taxonomic scope" value="Bacteria"/>
</dbReference>
<reference evidence="3 4" key="1">
    <citation type="journal article" date="2012" name="Stand. Genomic Sci.">
        <title>Complete genome sequencing and analysis of Saprospira grandis str. Lewin, a predatory marine bacterium.</title>
        <authorList>
            <person name="Saw J.H."/>
            <person name="Yuryev A."/>
            <person name="Kanbe M."/>
            <person name="Hou S."/>
            <person name="Young A.G."/>
            <person name="Aizawa S."/>
            <person name="Alam M."/>
        </authorList>
    </citation>
    <scope>NUCLEOTIDE SEQUENCE [LARGE SCALE GENOMIC DNA]</scope>
    <source>
        <strain evidence="3 4">Lewin</strain>
    </source>
</reference>
<name>H6L6Z8_SAPGL</name>
<dbReference type="Pfam" id="PF18962">
    <property type="entry name" value="Por_Secre_tail"/>
    <property type="match status" value="1"/>
</dbReference>
<evidence type="ECO:0000313" key="4">
    <source>
        <dbReference type="Proteomes" id="UP000007519"/>
    </source>
</evidence>
<keyword evidence="1" id="KW-0812">Transmembrane</keyword>
<sequence length="1132" mass="125892">MRLGKKRKAYKLGQLVYLCGQLFYLVAISRTFMPYSSLLLPFLFLLSPLLLLAQERPSFAWGQMLSSQTQYGGQAEGLDLYLGPAGELYLLGYFNGSIDFNPAIDSQALRKAKGKNDLFVAKYNRRGDFQWVLPLGSYGNDAAQAIDLNAQGELLVTGYFSDSLYWSEQDYLLSEGAEDVFILRISEEGEALEAVSFGGKGSDQGLDIKAYNHSIYITGEYREEFSALGKKRPAFGGSDIFVGQIEGFSDWRWLRTLGSKGADLSTALSLSSLGELYLAGTAKGSFIYDDFSLDSLQAPESGAALLLKYSPLGDLIWKETLAATEGMELSDIVVNSVGEAFMTGSFRGELEGLKSRGESDIFLAQFHRKGQLNWIKRFGGAGDDRGQCIEIVGRKLLGIAGRFSGQILEGQQEIRAQGEQSDLFIAQYSFEGDFKRMQAFGGPLYEEVQAMKLNLEGQVFLTGSFEGAADFDPSPKQALLNSNAIQTLFVAHYQAESLAYDFAFAMGYRYDASLSRIEALYPRASGEILTAVYFEGALSINSDSLLKSKGRWGDILISQYDSLGRLRWFRQFGGLGADKAEALYQSEAAESFLGGSYGADFCLSDSLCWQAEGKQDAFLLKLDSLGELLWAKEWKSLGEVDLLAIKQQPNGELLVLLSHRGDRLVYEGQTLLDKSGFLLLSLSVDSGRLGWFKTFDCVAPNRGRLALDEQGQIYLGLSFSEQLKLGHRQNQLLRAAGEQDLAILALDRGGDFRWARLLGGRSDERLGELLYLPKLGVYLGGSFEGTAAFGPRTYSAKGSRNAFLVHYSKAGDFRWVKPWGSDQKTRITAMAAVDSQQILLTGYFQGEMPVSDSLILKTSNLLKSDIFLMEVSAKDARLSWAKALDGSGNDRTKALVVSNKSSIYLGASFESRFDADPSKGERIFENKGLVSTALLLKYLNFAFQKLELVAFRAKRKNIREVELRWTTPRETENKGFLVERRLAGSEDFHAVGFIPGFGNSEAPTNYRFTDVNAFDGNSYYRFRQLSNHGQEAYSEVVFVRGWKSKEGGQLAIYPNPVQKELNLRFGRLGKKMKSARIRIYDQQRRVKLELKAGLSSNELLILEDVSDLEAGAYILEIRYNNRKKREIEFIKA</sequence>
<dbReference type="PANTHER" id="PTHR35580:SF1">
    <property type="entry name" value="PHYTASE-LIKE DOMAIN-CONTAINING PROTEIN"/>
    <property type="match status" value="1"/>
</dbReference>
<dbReference type="STRING" id="984262.SGRA_3712"/>
<dbReference type="PANTHER" id="PTHR35580">
    <property type="entry name" value="CELL SURFACE GLYCOPROTEIN (S-LAYER PROTEIN)-LIKE PROTEIN"/>
    <property type="match status" value="1"/>
</dbReference>
<accession>H6L6Z8</accession>
<protein>
    <recommendedName>
        <fullName evidence="2">Secretion system C-terminal sorting domain-containing protein</fullName>
    </recommendedName>
</protein>
<evidence type="ECO:0000259" key="2">
    <source>
        <dbReference type="Pfam" id="PF18962"/>
    </source>
</evidence>
<dbReference type="eggNOG" id="COG2353">
    <property type="taxonomic scope" value="Bacteria"/>
</dbReference>
<gene>
    <name evidence="3" type="ordered locus">SGRA_3712</name>
</gene>
<dbReference type="AlphaFoldDB" id="H6L6Z8"/>
<dbReference type="SUPFAM" id="SSF101898">
    <property type="entry name" value="NHL repeat"/>
    <property type="match status" value="1"/>
</dbReference>
<feature type="domain" description="Secretion system C-terminal sorting" evidence="2">
    <location>
        <begin position="1052"/>
        <end position="1123"/>
    </location>
</feature>
<dbReference type="InterPro" id="IPR026444">
    <property type="entry name" value="Secre_tail"/>
</dbReference>
<feature type="transmembrane region" description="Helical" evidence="1">
    <location>
        <begin position="12"/>
        <end position="29"/>
    </location>
</feature>
<evidence type="ECO:0000256" key="1">
    <source>
        <dbReference type="SAM" id="Phobius"/>
    </source>
</evidence>
<keyword evidence="4" id="KW-1185">Reference proteome</keyword>
<dbReference type="KEGG" id="sgn:SGRA_3712"/>
<dbReference type="InterPro" id="IPR052918">
    <property type="entry name" value="Motility_Chemotaxis_Reg"/>
</dbReference>
<keyword evidence="1" id="KW-1133">Transmembrane helix</keyword>